<dbReference type="Proteomes" id="UP001198830">
    <property type="component" value="Unassembled WGS sequence"/>
</dbReference>
<dbReference type="PROSITE" id="PS50110">
    <property type="entry name" value="RESPONSE_REGULATORY"/>
    <property type="match status" value="1"/>
</dbReference>
<evidence type="ECO:0000256" key="1">
    <source>
        <dbReference type="PROSITE-ProRule" id="PRU00169"/>
    </source>
</evidence>
<reference evidence="3 4" key="1">
    <citation type="submission" date="2021-10" db="EMBL/GenBank/DDBJ databases">
        <title>The diversity and Nitrogen Metabolism of Culturable Nitrate-Utilizing Bacteria Within the Oxygen Minimum Zone of the Changjiang (Yangtze River)Estuary.</title>
        <authorList>
            <person name="Zhang D."/>
            <person name="Zheng J."/>
            <person name="Liu S."/>
            <person name="He W."/>
        </authorList>
    </citation>
    <scope>NUCLEOTIDE SEQUENCE [LARGE SCALE GENOMIC DNA]</scope>
    <source>
        <strain evidence="3 4">FXH275-2</strain>
    </source>
</reference>
<proteinExistence type="predicted"/>
<comment type="caution">
    <text evidence="3">The sequence shown here is derived from an EMBL/GenBank/DDBJ whole genome shotgun (WGS) entry which is preliminary data.</text>
</comment>
<evidence type="ECO:0000313" key="4">
    <source>
        <dbReference type="Proteomes" id="UP001198830"/>
    </source>
</evidence>
<dbReference type="InterPro" id="IPR001789">
    <property type="entry name" value="Sig_transdc_resp-reg_receiver"/>
</dbReference>
<dbReference type="SUPFAM" id="SSF52172">
    <property type="entry name" value="CheY-like"/>
    <property type="match status" value="1"/>
</dbReference>
<accession>A0ABS8H041</accession>
<dbReference type="EMBL" id="JAJGNP010000002">
    <property type="protein sequence ID" value="MCC4231900.1"/>
    <property type="molecule type" value="Genomic_DNA"/>
</dbReference>
<dbReference type="SMART" id="SM00448">
    <property type="entry name" value="REC"/>
    <property type="match status" value="1"/>
</dbReference>
<name>A0ABS8H041_9SPHN</name>
<dbReference type="Gene3D" id="3.40.50.2300">
    <property type="match status" value="1"/>
</dbReference>
<evidence type="ECO:0000259" key="2">
    <source>
        <dbReference type="PROSITE" id="PS50110"/>
    </source>
</evidence>
<keyword evidence="1" id="KW-0597">Phosphoprotein</keyword>
<sequence>MADTRRILLVEDDPRVAAMIADMLEEADYAVDGPYGTLADGMAALAKHFPAGAVLDLTLQDSDAGLLADDLDNYGIPYIFCSGAAHHAVIGAHPDAPVIAKPTDMRHLVTTLDRLVH</sequence>
<dbReference type="InterPro" id="IPR011006">
    <property type="entry name" value="CheY-like_superfamily"/>
</dbReference>
<feature type="domain" description="Response regulatory" evidence="2">
    <location>
        <begin position="6"/>
        <end position="116"/>
    </location>
</feature>
<dbReference type="RefSeq" id="WP_228226310.1">
    <property type="nucleotide sequence ID" value="NZ_JAJGNP010000002.1"/>
</dbReference>
<evidence type="ECO:0000313" key="3">
    <source>
        <dbReference type="EMBL" id="MCC4231900.1"/>
    </source>
</evidence>
<keyword evidence="4" id="KW-1185">Reference proteome</keyword>
<feature type="modified residue" description="4-aspartylphosphate" evidence="1">
    <location>
        <position position="56"/>
    </location>
</feature>
<protein>
    <recommendedName>
        <fullName evidence="2">Response regulatory domain-containing protein</fullName>
    </recommendedName>
</protein>
<gene>
    <name evidence="3" type="ORF">LL253_04255</name>
</gene>
<organism evidence="3 4">
    <name type="scientific">Sphingobium soli</name>
    <dbReference type="NCBI Taxonomy" id="1591116"/>
    <lineage>
        <taxon>Bacteria</taxon>
        <taxon>Pseudomonadati</taxon>
        <taxon>Pseudomonadota</taxon>
        <taxon>Alphaproteobacteria</taxon>
        <taxon>Sphingomonadales</taxon>
        <taxon>Sphingomonadaceae</taxon>
        <taxon>Sphingobium</taxon>
    </lineage>
</organism>